<proteinExistence type="inferred from homology"/>
<feature type="compositionally biased region" description="Basic and acidic residues" evidence="4">
    <location>
        <begin position="22"/>
        <end position="42"/>
    </location>
</feature>
<dbReference type="Pfam" id="PF12656">
    <property type="entry name" value="G-patch_2"/>
    <property type="match status" value="1"/>
</dbReference>
<evidence type="ECO:0000256" key="4">
    <source>
        <dbReference type="SAM" id="MobiDB-lite"/>
    </source>
</evidence>
<feature type="region of interest" description="Disordered" evidence="4">
    <location>
        <begin position="310"/>
        <end position="342"/>
    </location>
</feature>
<comment type="subcellular location">
    <subcellularLocation>
        <location evidence="1">Nucleus</location>
    </subcellularLocation>
</comment>
<sequence>MKLSFSVQSKSNSKSNPIRPSKKFDAAATDTKDGNSKAREYVTEFDASKSSSDPNKSTMVIPPIENEWNIGRSHKRMKNLDLPITESNGTEVGFELDTSTVVEPGSDMSYGLNLRQTKKNDGDGEKPATGSGGDNHERSRPVSVDSVLLQKFKDDMKRLPDDRGFDEFEDVAVEGFGAALLAGYGWREGMGIGKNAKEDVKVVQYERRTAKEGLGFVSDHAHKRSSKEEVKKPKDYGRDSSFLGKIVRIVEGRNAGLKGKIVEVEDKWVILKLSKSEEEVKVDLGDFVELGSTEEERFLRKLKELKIQHADEDSDSRKKRSRDEGRRGRDQAVVDVKRDSRKEEQAKKQVSWLTSHIRVRVISKSFKGGRLYLKKGQVLDVVGPTTCDISMDNSKEIIQGVSQDFLETSIPRRGGPVLVLYGKHKGVYGSLVERDLDKEMAVVRDADTHALVNVPLEQIAEFIGDPSILGY</sequence>
<gene>
    <name evidence="6" type="ORF">QN277_009035</name>
</gene>
<reference evidence="6" key="1">
    <citation type="submission" date="2023-10" db="EMBL/GenBank/DDBJ databases">
        <title>Chromosome-level genome of the transformable northern wattle, Acacia crassicarpa.</title>
        <authorList>
            <person name="Massaro I."/>
            <person name="Sinha N.R."/>
            <person name="Poethig S."/>
            <person name="Leichty A.R."/>
        </authorList>
    </citation>
    <scope>NUCLEOTIDE SEQUENCE</scope>
    <source>
        <strain evidence="6">Acra3RX</strain>
        <tissue evidence="6">Leaf</tissue>
    </source>
</reference>
<dbReference type="SMART" id="SM00739">
    <property type="entry name" value="KOW"/>
    <property type="match status" value="2"/>
</dbReference>
<dbReference type="Pfam" id="PF25088">
    <property type="entry name" value="GPKOW_C"/>
    <property type="match status" value="1"/>
</dbReference>
<dbReference type="AlphaFoldDB" id="A0AAE1IT29"/>
<dbReference type="Gene3D" id="2.30.30.140">
    <property type="match status" value="1"/>
</dbReference>
<dbReference type="InterPro" id="IPR005824">
    <property type="entry name" value="KOW"/>
</dbReference>
<feature type="domain" description="G-patch" evidence="5">
    <location>
        <begin position="173"/>
        <end position="219"/>
    </location>
</feature>
<dbReference type="Pfam" id="PF00467">
    <property type="entry name" value="KOW"/>
    <property type="match status" value="1"/>
</dbReference>
<dbReference type="InterPro" id="IPR000467">
    <property type="entry name" value="G_patch_dom"/>
</dbReference>
<feature type="region of interest" description="Disordered" evidence="4">
    <location>
        <begin position="100"/>
        <end position="146"/>
    </location>
</feature>
<feature type="compositionally biased region" description="Polar residues" evidence="4">
    <location>
        <begin position="48"/>
        <end position="58"/>
    </location>
</feature>
<protein>
    <recommendedName>
        <fullName evidence="5">G-patch domain-containing protein</fullName>
    </recommendedName>
</protein>
<keyword evidence="7" id="KW-1185">Reference proteome</keyword>
<comment type="similarity">
    <text evidence="2">Belongs to the MOS2 family.</text>
</comment>
<dbReference type="GO" id="GO:0005681">
    <property type="term" value="C:spliceosomal complex"/>
    <property type="evidence" value="ECO:0007669"/>
    <property type="project" value="TreeGrafter"/>
</dbReference>
<dbReference type="InterPro" id="IPR026822">
    <property type="entry name" value="Spp2/MOS2_G-patch"/>
</dbReference>
<accession>A0AAE1IT29</accession>
<evidence type="ECO:0000313" key="6">
    <source>
        <dbReference type="EMBL" id="KAK4256127.1"/>
    </source>
</evidence>
<dbReference type="PANTHER" id="PTHR15818">
    <property type="entry name" value="G PATCH AND KOW-CONTAINING"/>
    <property type="match status" value="1"/>
</dbReference>
<feature type="compositionally biased region" description="Low complexity" evidence="4">
    <location>
        <begin position="1"/>
        <end position="15"/>
    </location>
</feature>
<evidence type="ECO:0000256" key="1">
    <source>
        <dbReference type="ARBA" id="ARBA00004123"/>
    </source>
</evidence>
<dbReference type="PROSITE" id="PS50174">
    <property type="entry name" value="G_PATCH"/>
    <property type="match status" value="1"/>
</dbReference>
<name>A0AAE1IT29_9FABA</name>
<feature type="compositionally biased region" description="Basic and acidic residues" evidence="4">
    <location>
        <begin position="321"/>
        <end position="342"/>
    </location>
</feature>
<organism evidence="6 7">
    <name type="scientific">Acacia crassicarpa</name>
    <name type="common">northern wattle</name>
    <dbReference type="NCBI Taxonomy" id="499986"/>
    <lineage>
        <taxon>Eukaryota</taxon>
        <taxon>Viridiplantae</taxon>
        <taxon>Streptophyta</taxon>
        <taxon>Embryophyta</taxon>
        <taxon>Tracheophyta</taxon>
        <taxon>Spermatophyta</taxon>
        <taxon>Magnoliopsida</taxon>
        <taxon>eudicotyledons</taxon>
        <taxon>Gunneridae</taxon>
        <taxon>Pentapetalae</taxon>
        <taxon>rosids</taxon>
        <taxon>fabids</taxon>
        <taxon>Fabales</taxon>
        <taxon>Fabaceae</taxon>
        <taxon>Caesalpinioideae</taxon>
        <taxon>mimosoid clade</taxon>
        <taxon>Acacieae</taxon>
        <taxon>Acacia</taxon>
    </lineage>
</organism>
<comment type="caution">
    <text evidence="6">The sequence shown here is derived from an EMBL/GenBank/DDBJ whole genome shotgun (WGS) entry which is preliminary data.</text>
</comment>
<keyword evidence="3" id="KW-0539">Nucleus</keyword>
<dbReference type="PANTHER" id="PTHR15818:SF2">
    <property type="entry name" value="G-PATCH DOMAIN AND KOW MOTIFS-CONTAINING PROTEIN"/>
    <property type="match status" value="1"/>
</dbReference>
<dbReference type="SMART" id="SM00443">
    <property type="entry name" value="G_patch"/>
    <property type="match status" value="1"/>
</dbReference>
<dbReference type="EMBL" id="JAWXYG010000013">
    <property type="protein sequence ID" value="KAK4256127.1"/>
    <property type="molecule type" value="Genomic_DNA"/>
</dbReference>
<evidence type="ECO:0000259" key="5">
    <source>
        <dbReference type="PROSITE" id="PS50174"/>
    </source>
</evidence>
<evidence type="ECO:0000256" key="3">
    <source>
        <dbReference type="ARBA" id="ARBA00023242"/>
    </source>
</evidence>
<dbReference type="GO" id="GO:0000398">
    <property type="term" value="P:mRNA splicing, via spliceosome"/>
    <property type="evidence" value="ECO:0007669"/>
    <property type="project" value="InterPro"/>
</dbReference>
<evidence type="ECO:0000256" key="2">
    <source>
        <dbReference type="ARBA" id="ARBA00010966"/>
    </source>
</evidence>
<dbReference type="InterPro" id="IPR045166">
    <property type="entry name" value="Spp2-like"/>
</dbReference>
<feature type="region of interest" description="Disordered" evidence="4">
    <location>
        <begin position="1"/>
        <end position="64"/>
    </location>
</feature>
<dbReference type="Proteomes" id="UP001293593">
    <property type="component" value="Unassembled WGS sequence"/>
</dbReference>
<evidence type="ECO:0000313" key="7">
    <source>
        <dbReference type="Proteomes" id="UP001293593"/>
    </source>
</evidence>
<dbReference type="GO" id="GO:0003676">
    <property type="term" value="F:nucleic acid binding"/>
    <property type="evidence" value="ECO:0007669"/>
    <property type="project" value="InterPro"/>
</dbReference>